<dbReference type="RefSeq" id="WP_323273561.1">
    <property type="nucleotide sequence ID" value="NZ_JAYGHT010000087.1"/>
</dbReference>
<comment type="caution">
    <text evidence="1">The sequence shown here is derived from an EMBL/GenBank/DDBJ whole genome shotgun (WGS) entry which is preliminary data.</text>
</comment>
<organism evidence="1 2">
    <name type="scientific">Limnoraphis robusta CCNP1315</name>
    <dbReference type="NCBI Taxonomy" id="3110306"/>
    <lineage>
        <taxon>Bacteria</taxon>
        <taxon>Bacillati</taxon>
        <taxon>Cyanobacteriota</taxon>
        <taxon>Cyanophyceae</taxon>
        <taxon>Oscillatoriophycideae</taxon>
        <taxon>Oscillatoriales</taxon>
        <taxon>Sirenicapillariaceae</taxon>
        <taxon>Limnoraphis</taxon>
    </lineage>
</organism>
<name>A0ABU5U0D0_9CYAN</name>
<dbReference type="EMBL" id="JAYGHT010000087">
    <property type="protein sequence ID" value="MEA5520651.1"/>
    <property type="molecule type" value="Genomic_DNA"/>
</dbReference>
<dbReference type="Proteomes" id="UP001301728">
    <property type="component" value="Unassembled WGS sequence"/>
</dbReference>
<reference evidence="1 2" key="1">
    <citation type="submission" date="2023-12" db="EMBL/GenBank/DDBJ databases">
        <title>Baltic Sea Cyanobacteria.</title>
        <authorList>
            <person name="Delbaje E."/>
            <person name="Fewer D.P."/>
            <person name="Shishido T.K."/>
        </authorList>
    </citation>
    <scope>NUCLEOTIDE SEQUENCE [LARGE SCALE GENOMIC DNA]</scope>
    <source>
        <strain evidence="1 2">CCNP 1315</strain>
    </source>
</reference>
<protein>
    <submittedName>
        <fullName evidence="1">Uncharacterized protein</fullName>
    </submittedName>
</protein>
<proteinExistence type="predicted"/>
<evidence type="ECO:0000313" key="2">
    <source>
        <dbReference type="Proteomes" id="UP001301728"/>
    </source>
</evidence>
<sequence>MNVKEMIQKAIREELAGTREKWVRFSRLAVILRGNGIYIKAEYFHKNPDFLVYRTENINVFYVSLPERFPFSQNPKKHPPIKKRTSRSKKVISTSLHKLSVEDATSIDINSPDSFEQALRKILISLTGNQPDYFIQLEVLSHQFYEIYHQPIRQVMKNFYPNKKLKNILAESPLFLLRESPEKPNKWEVAVNDS</sequence>
<evidence type="ECO:0000313" key="1">
    <source>
        <dbReference type="EMBL" id="MEA5520651.1"/>
    </source>
</evidence>
<keyword evidence="2" id="KW-1185">Reference proteome</keyword>
<gene>
    <name evidence="1" type="ORF">VB854_17045</name>
</gene>
<accession>A0ABU5U0D0</accession>